<keyword evidence="1" id="KW-0472">Membrane</keyword>
<feature type="transmembrane region" description="Helical" evidence="1">
    <location>
        <begin position="15"/>
        <end position="39"/>
    </location>
</feature>
<proteinExistence type="predicted"/>
<dbReference type="PATRIC" id="fig|1618546.3.peg.433"/>
<name>A0A0G0KY47_9BACT</name>
<gene>
    <name evidence="2" type="ORF">US62_C0014G0005</name>
</gene>
<comment type="caution">
    <text evidence="2">The sequence shown here is derived from an EMBL/GenBank/DDBJ whole genome shotgun (WGS) entry which is preliminary data.</text>
</comment>
<dbReference type="EMBL" id="LBTR01000014">
    <property type="protein sequence ID" value="KKQ45501.1"/>
    <property type="molecule type" value="Genomic_DNA"/>
</dbReference>
<dbReference type="InterPro" id="IPR045584">
    <property type="entry name" value="Pilin-like"/>
</dbReference>
<evidence type="ECO:0000256" key="1">
    <source>
        <dbReference type="SAM" id="Phobius"/>
    </source>
</evidence>
<dbReference type="SUPFAM" id="SSF54523">
    <property type="entry name" value="Pili subunits"/>
    <property type="match status" value="1"/>
</dbReference>
<dbReference type="Gene3D" id="3.30.700.10">
    <property type="entry name" value="Glycoprotein, Type 4 Pilin"/>
    <property type="match status" value="1"/>
</dbReference>
<accession>A0A0G0KY47</accession>
<organism evidence="2 3">
    <name type="scientific">Candidatus Woesebacteria bacterium GW2011_GWA1_37_8</name>
    <dbReference type="NCBI Taxonomy" id="1618546"/>
    <lineage>
        <taxon>Bacteria</taxon>
        <taxon>Candidatus Woeseibacteriota</taxon>
    </lineage>
</organism>
<keyword evidence="1" id="KW-0812">Transmembrane</keyword>
<keyword evidence="1" id="KW-1133">Transmembrane helix</keyword>
<dbReference type="Pfam" id="PF07963">
    <property type="entry name" value="N_methyl"/>
    <property type="match status" value="1"/>
</dbReference>
<sequence>MSIFLPNFNKSKAGGYTLIELLVVVTIAALLFTVTTASYRGYQKRQIFEAGVRNIMADIRLAQEYALAGKLLDPLVCNTGLQGYKVSKTGPSEYAIIELCNATETEFKRVNLNPDGNANGIFIDIRGRTGLTYFVFNQRGRGVDVSPVNYACIAISQTGSTSRFYRIDRVTGNVQAAVSC</sequence>
<dbReference type="Proteomes" id="UP000034603">
    <property type="component" value="Unassembled WGS sequence"/>
</dbReference>
<dbReference type="AlphaFoldDB" id="A0A0G0KY47"/>
<protein>
    <submittedName>
        <fullName evidence="2">Uncharacterized protein</fullName>
    </submittedName>
</protein>
<dbReference type="PROSITE" id="PS00409">
    <property type="entry name" value="PROKAR_NTER_METHYL"/>
    <property type="match status" value="1"/>
</dbReference>
<reference evidence="2 3" key="1">
    <citation type="journal article" date="2015" name="Nature">
        <title>rRNA introns, odd ribosomes, and small enigmatic genomes across a large radiation of phyla.</title>
        <authorList>
            <person name="Brown C.T."/>
            <person name="Hug L.A."/>
            <person name="Thomas B.C."/>
            <person name="Sharon I."/>
            <person name="Castelle C.J."/>
            <person name="Singh A."/>
            <person name="Wilkins M.J."/>
            <person name="Williams K.H."/>
            <person name="Banfield J.F."/>
        </authorList>
    </citation>
    <scope>NUCLEOTIDE SEQUENCE [LARGE SCALE GENOMIC DNA]</scope>
</reference>
<dbReference type="NCBIfam" id="TIGR02532">
    <property type="entry name" value="IV_pilin_GFxxxE"/>
    <property type="match status" value="1"/>
</dbReference>
<evidence type="ECO:0000313" key="3">
    <source>
        <dbReference type="Proteomes" id="UP000034603"/>
    </source>
</evidence>
<evidence type="ECO:0000313" key="2">
    <source>
        <dbReference type="EMBL" id="KKQ45501.1"/>
    </source>
</evidence>
<dbReference type="InterPro" id="IPR012902">
    <property type="entry name" value="N_methyl_site"/>
</dbReference>